<accession>A0A0N7F3C7</accession>
<evidence type="ECO:0000313" key="3">
    <source>
        <dbReference type="Proteomes" id="UP000063699"/>
    </source>
</evidence>
<evidence type="ECO:0000313" key="2">
    <source>
        <dbReference type="EMBL" id="ALG08263.1"/>
    </source>
</evidence>
<dbReference type="AlphaFoldDB" id="A0A0N7F3C7"/>
<protein>
    <submittedName>
        <fullName evidence="2">Uncharacterized protein</fullName>
    </submittedName>
</protein>
<sequence length="110" mass="12314">MFQRNEKAQLTTFWWRWIAVAERTRKVSPPHLVFDLLVALLDPMLDPVQPDHFSQTGGLVLVAGRVVRSTGPPQDGGQTPEGFVRQRFRIGSGDDEAGVPVESPCPVRHR</sequence>
<name>A0A0N7F3C7_9PSEU</name>
<proteinExistence type="predicted"/>
<gene>
    <name evidence="2" type="ORF">AOZ06_16290</name>
</gene>
<organism evidence="2 3">
    <name type="scientific">Kibdelosporangium phytohabitans</name>
    <dbReference type="NCBI Taxonomy" id="860235"/>
    <lineage>
        <taxon>Bacteria</taxon>
        <taxon>Bacillati</taxon>
        <taxon>Actinomycetota</taxon>
        <taxon>Actinomycetes</taxon>
        <taxon>Pseudonocardiales</taxon>
        <taxon>Pseudonocardiaceae</taxon>
        <taxon>Kibdelosporangium</taxon>
    </lineage>
</organism>
<evidence type="ECO:0000256" key="1">
    <source>
        <dbReference type="SAM" id="MobiDB-lite"/>
    </source>
</evidence>
<dbReference type="Proteomes" id="UP000063699">
    <property type="component" value="Chromosome"/>
</dbReference>
<reference evidence="2 3" key="1">
    <citation type="submission" date="2015-07" db="EMBL/GenBank/DDBJ databases">
        <title>Genome sequencing of Kibdelosporangium phytohabitans.</title>
        <authorList>
            <person name="Qin S."/>
            <person name="Xing K."/>
        </authorList>
    </citation>
    <scope>NUCLEOTIDE SEQUENCE [LARGE SCALE GENOMIC DNA]</scope>
    <source>
        <strain evidence="2 3">KLBMP1111</strain>
    </source>
</reference>
<dbReference type="EMBL" id="CP012752">
    <property type="protein sequence ID" value="ALG08263.1"/>
    <property type="molecule type" value="Genomic_DNA"/>
</dbReference>
<keyword evidence="3" id="KW-1185">Reference proteome</keyword>
<feature type="region of interest" description="Disordered" evidence="1">
    <location>
        <begin position="90"/>
        <end position="110"/>
    </location>
</feature>
<dbReference type="KEGG" id="kphy:AOZ06_16290"/>